<keyword evidence="4" id="KW-0862">Zinc</keyword>
<dbReference type="InterPro" id="IPR001965">
    <property type="entry name" value="Znf_PHD"/>
</dbReference>
<dbReference type="PANTHER" id="PTHR46174:SF1">
    <property type="entry name" value="CXXC-TYPE ZINC FINGER PROTEIN 1"/>
    <property type="match status" value="1"/>
</dbReference>
<feature type="compositionally biased region" description="Acidic residues" evidence="7">
    <location>
        <begin position="101"/>
        <end position="110"/>
    </location>
</feature>
<dbReference type="InterPro" id="IPR013083">
    <property type="entry name" value="Znf_RING/FYVE/PHD"/>
</dbReference>
<feature type="compositionally biased region" description="Basic and acidic residues" evidence="7">
    <location>
        <begin position="1"/>
        <end position="26"/>
    </location>
</feature>
<evidence type="ECO:0000313" key="10">
    <source>
        <dbReference type="Proteomes" id="UP000317257"/>
    </source>
</evidence>
<feature type="compositionally biased region" description="Polar residues" evidence="7">
    <location>
        <begin position="31"/>
        <end position="52"/>
    </location>
</feature>
<evidence type="ECO:0000256" key="5">
    <source>
        <dbReference type="ARBA" id="ARBA00023242"/>
    </source>
</evidence>
<evidence type="ECO:0000259" key="8">
    <source>
        <dbReference type="PROSITE" id="PS50016"/>
    </source>
</evidence>
<dbReference type="GO" id="GO:0008270">
    <property type="term" value="F:zinc ion binding"/>
    <property type="evidence" value="ECO:0007669"/>
    <property type="project" value="UniProtKB-KW"/>
</dbReference>
<feature type="domain" description="PHD-type" evidence="8">
    <location>
        <begin position="113"/>
        <end position="164"/>
    </location>
</feature>
<dbReference type="SUPFAM" id="SSF57903">
    <property type="entry name" value="FYVE/PHD zinc finger"/>
    <property type="match status" value="1"/>
</dbReference>
<evidence type="ECO:0000256" key="1">
    <source>
        <dbReference type="ARBA" id="ARBA00004123"/>
    </source>
</evidence>
<dbReference type="AlphaFoldDB" id="A0A5C6GAY8"/>
<protein>
    <recommendedName>
        <fullName evidence="8">PHD-type domain-containing protein</fullName>
    </recommendedName>
</protein>
<dbReference type="GO" id="GO:0045893">
    <property type="term" value="P:positive regulation of DNA-templated transcription"/>
    <property type="evidence" value="ECO:0007669"/>
    <property type="project" value="TreeGrafter"/>
</dbReference>
<evidence type="ECO:0000256" key="3">
    <source>
        <dbReference type="ARBA" id="ARBA00022771"/>
    </source>
</evidence>
<dbReference type="InterPro" id="IPR019787">
    <property type="entry name" value="Znf_PHD-finger"/>
</dbReference>
<keyword evidence="5" id="KW-0539">Nucleus</keyword>
<evidence type="ECO:0000313" key="9">
    <source>
        <dbReference type="EMBL" id="TWU72993.1"/>
    </source>
</evidence>
<feature type="compositionally biased region" description="Low complexity" evidence="7">
    <location>
        <begin position="53"/>
        <end position="75"/>
    </location>
</feature>
<dbReference type="EMBL" id="SBHS01000022">
    <property type="protein sequence ID" value="TWU72993.1"/>
    <property type="molecule type" value="Genomic_DNA"/>
</dbReference>
<reference evidence="10" key="1">
    <citation type="submission" date="2018-12" db="EMBL/GenBank/DDBJ databases">
        <title>The complete genome of Metarhizium rileyi, a key fungal pathogen of Lepidoptera.</title>
        <authorList>
            <person name="Binneck E."/>
            <person name="Lastra C.C.L."/>
            <person name="Sosa-Gomez D.R."/>
        </authorList>
    </citation>
    <scope>NUCLEOTIDE SEQUENCE [LARGE SCALE GENOMIC DNA]</scope>
    <source>
        <strain evidence="10">Cep018-CH2</strain>
    </source>
</reference>
<dbReference type="Pfam" id="PF00628">
    <property type="entry name" value="PHD"/>
    <property type="match status" value="1"/>
</dbReference>
<dbReference type="GO" id="GO:0048188">
    <property type="term" value="C:Set1C/COMPASS complex"/>
    <property type="evidence" value="ECO:0007669"/>
    <property type="project" value="InterPro"/>
</dbReference>
<comment type="subcellular location">
    <subcellularLocation>
        <location evidence="1">Nucleus</location>
    </subcellularLocation>
</comment>
<feature type="region of interest" description="Disordered" evidence="7">
    <location>
        <begin position="1"/>
        <end position="110"/>
    </location>
</feature>
<dbReference type="PROSITE" id="PS01359">
    <property type="entry name" value="ZF_PHD_1"/>
    <property type="match status" value="1"/>
</dbReference>
<organism evidence="9 10">
    <name type="scientific">Metarhizium rileyi (strain RCEF 4871)</name>
    <name type="common">Nomuraea rileyi</name>
    <dbReference type="NCBI Taxonomy" id="1649241"/>
    <lineage>
        <taxon>Eukaryota</taxon>
        <taxon>Fungi</taxon>
        <taxon>Dikarya</taxon>
        <taxon>Ascomycota</taxon>
        <taxon>Pezizomycotina</taxon>
        <taxon>Sordariomycetes</taxon>
        <taxon>Hypocreomycetidae</taxon>
        <taxon>Hypocreales</taxon>
        <taxon>Clavicipitaceae</taxon>
        <taxon>Metarhizium</taxon>
    </lineage>
</organism>
<evidence type="ECO:0000256" key="7">
    <source>
        <dbReference type="SAM" id="MobiDB-lite"/>
    </source>
</evidence>
<evidence type="ECO:0000256" key="4">
    <source>
        <dbReference type="ARBA" id="ARBA00022833"/>
    </source>
</evidence>
<feature type="compositionally biased region" description="Basic residues" evidence="7">
    <location>
        <begin position="76"/>
        <end position="94"/>
    </location>
</feature>
<keyword evidence="3 6" id="KW-0863">Zinc-finger</keyword>
<comment type="caution">
    <text evidence="9">The sequence shown here is derived from an EMBL/GenBank/DDBJ whole genome shotgun (WGS) entry which is preliminary data.</text>
</comment>
<dbReference type="InterPro" id="IPR011011">
    <property type="entry name" value="Znf_FYVE_PHD"/>
</dbReference>
<dbReference type="Gene3D" id="3.30.40.10">
    <property type="entry name" value="Zinc/RING finger domain, C3HC4 (zinc finger)"/>
    <property type="match status" value="1"/>
</dbReference>
<dbReference type="PANTHER" id="PTHR46174">
    <property type="entry name" value="CXXC-TYPE ZINC FINGER PROTEIN 1"/>
    <property type="match status" value="1"/>
</dbReference>
<gene>
    <name evidence="9" type="ORF">ED733_004551</name>
</gene>
<accession>A0A5C6GAY8</accession>
<dbReference type="InterPro" id="IPR037869">
    <property type="entry name" value="Spp1/CFP1"/>
</dbReference>
<name>A0A5C6GAY8_METRR</name>
<evidence type="ECO:0000256" key="6">
    <source>
        <dbReference type="PROSITE-ProRule" id="PRU00146"/>
    </source>
</evidence>
<dbReference type="Proteomes" id="UP000317257">
    <property type="component" value="Unassembled WGS sequence"/>
</dbReference>
<evidence type="ECO:0000256" key="2">
    <source>
        <dbReference type="ARBA" id="ARBA00022723"/>
    </source>
</evidence>
<proteinExistence type="predicted"/>
<sequence>MDQRPGSSQEDRLRSESTDWAAKSEHAASSPRRTGSDLASASLQSSPTPFTLTETFDSAATAAASKKKGTATTIKKGPKRSRPGDARKKRRVKRGSAAPGIDDDSGDDESDNGPYCLCRGPDDHRWMICCEKCEDWFHGECINMNKEIGENLIEKFICPNCSTEDLATIYKKTCALGVCRKPARLTQSPPSVFCSNEHAQTWWERMVSRLPKPRGKHGLNDQLAQDEFMALLNSDVGSEDEDGMWKLVKVPFADDAADGMGAKGGEALSKLPSAEEDKFLDEAASTRFELAEETLLCRKMLTLIELAVGRRRAAITAGRFGGEDVCGYDSRLDVISARDVFSAFAKSPEGEEVFKNSKLEDPLGEDDMVRGMCERKRCKAHIGWQKMLPQGIKHQIREMAGQAAEMEEEEQVVRKAVGERWKRRQAERNWVETLDG</sequence>
<dbReference type="SMART" id="SM00249">
    <property type="entry name" value="PHD"/>
    <property type="match status" value="1"/>
</dbReference>
<dbReference type="PROSITE" id="PS50016">
    <property type="entry name" value="ZF_PHD_2"/>
    <property type="match status" value="1"/>
</dbReference>
<dbReference type="InterPro" id="IPR019786">
    <property type="entry name" value="Zinc_finger_PHD-type_CS"/>
</dbReference>
<keyword evidence="2" id="KW-0479">Metal-binding</keyword>